<keyword evidence="2" id="KW-1133">Transmembrane helix</keyword>
<evidence type="ECO:0000256" key="2">
    <source>
        <dbReference type="SAM" id="Phobius"/>
    </source>
</evidence>
<feature type="transmembrane region" description="Helical" evidence="2">
    <location>
        <begin position="210"/>
        <end position="231"/>
    </location>
</feature>
<dbReference type="InterPro" id="IPR000620">
    <property type="entry name" value="EamA_dom"/>
</dbReference>
<dbReference type="RefSeq" id="WP_055281286.1">
    <property type="nucleotide sequence ID" value="NZ_CZAY01000002.1"/>
</dbReference>
<feature type="transmembrane region" description="Helical" evidence="2">
    <location>
        <begin position="14"/>
        <end position="36"/>
    </location>
</feature>
<comment type="similarity">
    <text evidence="1">Belongs to the EamA transporter family.</text>
</comment>
<dbReference type="PANTHER" id="PTHR22911:SF79">
    <property type="entry name" value="MOBA-LIKE NTP TRANSFERASE DOMAIN-CONTAINING PROTEIN"/>
    <property type="match status" value="1"/>
</dbReference>
<keyword evidence="2" id="KW-0812">Transmembrane</keyword>
<protein>
    <submittedName>
        <fullName evidence="4">Predicted permease, DMT superfamily</fullName>
    </submittedName>
</protein>
<dbReference type="AlphaFoldDB" id="A0A174JT08"/>
<feature type="transmembrane region" description="Helical" evidence="2">
    <location>
        <begin position="72"/>
        <end position="90"/>
    </location>
</feature>
<sequence length="292" mass="31790">MSEKSLSKNTRKNVILLHIAVMCFSFSGVIGQYVQVPAVQVAMGRVICSSLLLLAISLVCKDKLTLDSKKDYGLMIMTGAVMAIHWSSFFQSIQTSSVAIGTITFSTFPLFLTFLEPLLFHEKIRGRNILNALILLLGVLITIPEFSVENKVTVGIICGMIASFTYAVMTLSNRYFANRYKGRTICLYEQGTAAVALLPALGLVKADWRPVDFAGVVTIGFLCTAIAYSLYVTAQKGVKAQTAGIISGMETVYGIVFALLFLREIPTVRELVGGAVILGIAFYSSLHSEDEL</sequence>
<evidence type="ECO:0000313" key="4">
    <source>
        <dbReference type="EMBL" id="CUP02913.1"/>
    </source>
</evidence>
<feature type="transmembrane region" description="Helical" evidence="2">
    <location>
        <begin position="42"/>
        <end position="60"/>
    </location>
</feature>
<keyword evidence="2" id="KW-0472">Membrane</keyword>
<dbReference type="GeneID" id="96227549"/>
<dbReference type="OrthoDB" id="6707571at2"/>
<feature type="transmembrane region" description="Helical" evidence="2">
    <location>
        <begin position="152"/>
        <end position="173"/>
    </location>
</feature>
<name>A0A174JT08_9FIRM</name>
<evidence type="ECO:0000256" key="1">
    <source>
        <dbReference type="ARBA" id="ARBA00007362"/>
    </source>
</evidence>
<dbReference type="PANTHER" id="PTHR22911">
    <property type="entry name" value="ACYL-MALONYL CONDENSING ENZYME-RELATED"/>
    <property type="match status" value="1"/>
</dbReference>
<organism evidence="4 5">
    <name type="scientific">Dorea longicatena</name>
    <dbReference type="NCBI Taxonomy" id="88431"/>
    <lineage>
        <taxon>Bacteria</taxon>
        <taxon>Bacillati</taxon>
        <taxon>Bacillota</taxon>
        <taxon>Clostridia</taxon>
        <taxon>Lachnospirales</taxon>
        <taxon>Lachnospiraceae</taxon>
        <taxon>Dorea</taxon>
    </lineage>
</organism>
<accession>A0A174JT08</accession>
<feature type="domain" description="EamA" evidence="3">
    <location>
        <begin position="14"/>
        <end position="142"/>
    </location>
</feature>
<feature type="transmembrane region" description="Helical" evidence="2">
    <location>
        <begin position="128"/>
        <end position="146"/>
    </location>
</feature>
<dbReference type="InterPro" id="IPR037185">
    <property type="entry name" value="EmrE-like"/>
</dbReference>
<dbReference type="Pfam" id="PF00892">
    <property type="entry name" value="EamA"/>
    <property type="match status" value="2"/>
</dbReference>
<proteinExistence type="inferred from homology"/>
<feature type="transmembrane region" description="Helical" evidence="2">
    <location>
        <begin position="243"/>
        <end position="262"/>
    </location>
</feature>
<feature type="transmembrane region" description="Helical" evidence="2">
    <location>
        <begin position="96"/>
        <end position="116"/>
    </location>
</feature>
<evidence type="ECO:0000259" key="3">
    <source>
        <dbReference type="Pfam" id="PF00892"/>
    </source>
</evidence>
<evidence type="ECO:0000313" key="5">
    <source>
        <dbReference type="Proteomes" id="UP000095485"/>
    </source>
</evidence>
<dbReference type="STRING" id="88431.ERS852423_01269"/>
<dbReference type="SUPFAM" id="SSF103481">
    <property type="entry name" value="Multidrug resistance efflux transporter EmrE"/>
    <property type="match status" value="2"/>
</dbReference>
<gene>
    <name evidence="4" type="ORF">ERS852526_00238</name>
</gene>
<reference evidence="4 5" key="1">
    <citation type="submission" date="2015-09" db="EMBL/GenBank/DDBJ databases">
        <authorList>
            <consortium name="Pathogen Informatics"/>
        </authorList>
    </citation>
    <scope>NUCLEOTIDE SEQUENCE [LARGE SCALE GENOMIC DNA]</scope>
    <source>
        <strain evidence="4 5">2789STDY5834914</strain>
    </source>
</reference>
<dbReference type="Proteomes" id="UP000095485">
    <property type="component" value="Unassembled WGS sequence"/>
</dbReference>
<feature type="domain" description="EamA" evidence="3">
    <location>
        <begin position="154"/>
        <end position="282"/>
    </location>
</feature>
<dbReference type="GO" id="GO:0016020">
    <property type="term" value="C:membrane"/>
    <property type="evidence" value="ECO:0007669"/>
    <property type="project" value="InterPro"/>
</dbReference>
<dbReference type="EMBL" id="CZAY01000002">
    <property type="protein sequence ID" value="CUP02913.1"/>
    <property type="molecule type" value="Genomic_DNA"/>
</dbReference>